<evidence type="ECO:0000256" key="4">
    <source>
        <dbReference type="SAM" id="MobiDB-lite"/>
    </source>
</evidence>
<dbReference type="GO" id="GO:0008270">
    <property type="term" value="F:zinc ion binding"/>
    <property type="evidence" value="ECO:0007669"/>
    <property type="project" value="UniProtKB-KW"/>
</dbReference>
<dbReference type="PANTHER" id="PTHR14140">
    <property type="entry name" value="E3 UBIQUITIN-PROTEIN LIGASE UHRF-RELATED"/>
    <property type="match status" value="1"/>
</dbReference>
<evidence type="ECO:0000313" key="6">
    <source>
        <dbReference type="EMBL" id="KAF7136471.1"/>
    </source>
</evidence>
<dbReference type="AlphaFoldDB" id="A0A834GQI1"/>
<keyword evidence="2" id="KW-0863">Zinc-finger</keyword>
<dbReference type="SUPFAM" id="SSF57903">
    <property type="entry name" value="FYVE/PHD zinc finger"/>
    <property type="match status" value="1"/>
</dbReference>
<dbReference type="InterPro" id="IPR019786">
    <property type="entry name" value="Zinc_finger_PHD-type_CS"/>
</dbReference>
<gene>
    <name evidence="6" type="ORF">RHSIM_Rhsim08G0197900</name>
</gene>
<organism evidence="6 7">
    <name type="scientific">Rhododendron simsii</name>
    <name type="common">Sims's rhododendron</name>
    <dbReference type="NCBI Taxonomy" id="118357"/>
    <lineage>
        <taxon>Eukaryota</taxon>
        <taxon>Viridiplantae</taxon>
        <taxon>Streptophyta</taxon>
        <taxon>Embryophyta</taxon>
        <taxon>Tracheophyta</taxon>
        <taxon>Spermatophyta</taxon>
        <taxon>Magnoliopsida</taxon>
        <taxon>eudicotyledons</taxon>
        <taxon>Gunneridae</taxon>
        <taxon>Pentapetalae</taxon>
        <taxon>asterids</taxon>
        <taxon>Ericales</taxon>
        <taxon>Ericaceae</taxon>
        <taxon>Ericoideae</taxon>
        <taxon>Rhodoreae</taxon>
        <taxon>Rhododendron</taxon>
    </lineage>
</organism>
<protein>
    <recommendedName>
        <fullName evidence="5">Zinc finger PHD-type domain-containing protein</fullName>
    </recommendedName>
</protein>
<keyword evidence="1" id="KW-0479">Metal-binding</keyword>
<dbReference type="PROSITE" id="PS01359">
    <property type="entry name" value="ZF_PHD_1"/>
    <property type="match status" value="1"/>
</dbReference>
<accession>A0A834GQI1</accession>
<dbReference type="GO" id="GO:0061630">
    <property type="term" value="F:ubiquitin protein ligase activity"/>
    <property type="evidence" value="ECO:0007669"/>
    <property type="project" value="TreeGrafter"/>
</dbReference>
<dbReference type="SMART" id="SM00249">
    <property type="entry name" value="PHD"/>
    <property type="match status" value="1"/>
</dbReference>
<comment type="caution">
    <text evidence="6">The sequence shown here is derived from an EMBL/GenBank/DDBJ whole genome shotgun (WGS) entry which is preliminary data.</text>
</comment>
<feature type="domain" description="Zinc finger PHD-type" evidence="5">
    <location>
        <begin position="14"/>
        <end position="61"/>
    </location>
</feature>
<dbReference type="Gene3D" id="3.30.40.10">
    <property type="entry name" value="Zinc/RING finger domain, C3HC4 (zinc finger)"/>
    <property type="match status" value="1"/>
</dbReference>
<keyword evidence="7" id="KW-1185">Reference proteome</keyword>
<evidence type="ECO:0000256" key="1">
    <source>
        <dbReference type="ARBA" id="ARBA00022723"/>
    </source>
</evidence>
<dbReference type="InterPro" id="IPR045134">
    <property type="entry name" value="UHRF1/2-like"/>
</dbReference>
<dbReference type="PANTHER" id="PTHR14140:SF27">
    <property type="entry name" value="OS04G0289800 PROTEIN"/>
    <property type="match status" value="1"/>
</dbReference>
<sequence>MAHASQLPCDGDGICMVCKQKPPDAENLPCSTCFTPWHVACLAAGPETLASTLQWECPDCTMPFDGSAAVCAGAGAGGGDAASGDLVAAVRAIEADASLTERQKARRRQKLLSGQGGESSDEEREEKRKGKGKEKVEEENDVLKVVGMALNCSFCMQLPERPVTLCICVDIAGVMVHVCFDLLSVVLFVVWLTGSLLFCRNAVYPEAFEINSQLSVSL</sequence>
<evidence type="ECO:0000256" key="3">
    <source>
        <dbReference type="ARBA" id="ARBA00022833"/>
    </source>
</evidence>
<dbReference type="InterPro" id="IPR011011">
    <property type="entry name" value="Znf_FYVE_PHD"/>
</dbReference>
<dbReference type="EMBL" id="WJXA01000008">
    <property type="protein sequence ID" value="KAF7136471.1"/>
    <property type="molecule type" value="Genomic_DNA"/>
</dbReference>
<reference evidence="6" key="1">
    <citation type="submission" date="2019-11" db="EMBL/GenBank/DDBJ databases">
        <authorList>
            <person name="Liu Y."/>
            <person name="Hou J."/>
            <person name="Li T.-Q."/>
            <person name="Guan C.-H."/>
            <person name="Wu X."/>
            <person name="Wu H.-Z."/>
            <person name="Ling F."/>
            <person name="Zhang R."/>
            <person name="Shi X.-G."/>
            <person name="Ren J.-P."/>
            <person name="Chen E.-F."/>
            <person name="Sun J.-M."/>
        </authorList>
    </citation>
    <scope>NUCLEOTIDE SEQUENCE</scope>
    <source>
        <strain evidence="6">Adult_tree_wgs_1</strain>
        <tissue evidence="6">Leaves</tissue>
    </source>
</reference>
<evidence type="ECO:0000256" key="2">
    <source>
        <dbReference type="ARBA" id="ARBA00022771"/>
    </source>
</evidence>
<name>A0A834GQI1_RHOSS</name>
<evidence type="ECO:0000259" key="5">
    <source>
        <dbReference type="SMART" id="SM00249"/>
    </source>
</evidence>
<feature type="compositionally biased region" description="Basic and acidic residues" evidence="4">
    <location>
        <begin position="125"/>
        <end position="135"/>
    </location>
</feature>
<dbReference type="GO" id="GO:0044027">
    <property type="term" value="P:negative regulation of gene expression via chromosomal CpG island methylation"/>
    <property type="evidence" value="ECO:0007669"/>
    <property type="project" value="TreeGrafter"/>
</dbReference>
<proteinExistence type="predicted"/>
<evidence type="ECO:0000313" key="7">
    <source>
        <dbReference type="Proteomes" id="UP000626092"/>
    </source>
</evidence>
<dbReference type="Proteomes" id="UP000626092">
    <property type="component" value="Unassembled WGS sequence"/>
</dbReference>
<dbReference type="GO" id="GO:0016567">
    <property type="term" value="P:protein ubiquitination"/>
    <property type="evidence" value="ECO:0007669"/>
    <property type="project" value="TreeGrafter"/>
</dbReference>
<keyword evidence="3" id="KW-0862">Zinc</keyword>
<dbReference type="InterPro" id="IPR013083">
    <property type="entry name" value="Znf_RING/FYVE/PHD"/>
</dbReference>
<dbReference type="OrthoDB" id="1749006at2759"/>
<feature type="region of interest" description="Disordered" evidence="4">
    <location>
        <begin position="107"/>
        <end position="135"/>
    </location>
</feature>
<dbReference type="InterPro" id="IPR001965">
    <property type="entry name" value="Znf_PHD"/>
</dbReference>